<sequence length="125" mass="13755">MLIPKATGKMSLGHVRDLHGSPSHHRPGGPGGKSGFVGLAQGRHAVCSLGTWCPVSQLLQPWLKGVNVELRLWCQRVEARSFGSFHVVLSLWVYRSQELRFGNLCLDFGRYMEMPGCPGKSLLQG</sequence>
<dbReference type="AlphaFoldDB" id="A0A7N9D4X3"/>
<protein>
    <submittedName>
        <fullName evidence="2">Uncharacterized protein</fullName>
    </submittedName>
</protein>
<organism evidence="2 3">
    <name type="scientific">Macaca fascicularis</name>
    <name type="common">Crab-eating macaque</name>
    <name type="synonym">Cynomolgus monkey</name>
    <dbReference type="NCBI Taxonomy" id="9541"/>
    <lineage>
        <taxon>Eukaryota</taxon>
        <taxon>Metazoa</taxon>
        <taxon>Chordata</taxon>
        <taxon>Craniata</taxon>
        <taxon>Vertebrata</taxon>
        <taxon>Euteleostomi</taxon>
        <taxon>Mammalia</taxon>
        <taxon>Eutheria</taxon>
        <taxon>Euarchontoglires</taxon>
        <taxon>Primates</taxon>
        <taxon>Haplorrhini</taxon>
        <taxon>Catarrhini</taxon>
        <taxon>Cercopithecidae</taxon>
        <taxon>Cercopithecinae</taxon>
        <taxon>Macaca</taxon>
    </lineage>
</organism>
<evidence type="ECO:0000256" key="1">
    <source>
        <dbReference type="SAM" id="MobiDB-lite"/>
    </source>
</evidence>
<reference evidence="2" key="3">
    <citation type="submission" date="2025-09" db="UniProtKB">
        <authorList>
            <consortium name="Ensembl"/>
        </authorList>
    </citation>
    <scope>IDENTIFICATION</scope>
</reference>
<accession>A0A7N9D4X3</accession>
<evidence type="ECO:0000313" key="3">
    <source>
        <dbReference type="Proteomes" id="UP000233100"/>
    </source>
</evidence>
<evidence type="ECO:0000313" key="2">
    <source>
        <dbReference type="Ensembl" id="ENSMFAP00000057383.1"/>
    </source>
</evidence>
<dbReference type="Proteomes" id="UP000233100">
    <property type="component" value="Chromosome 10"/>
</dbReference>
<reference evidence="2 3" key="1">
    <citation type="submission" date="2013-03" db="EMBL/GenBank/DDBJ databases">
        <authorList>
            <person name="Warren W."/>
            <person name="Wilson R.K."/>
        </authorList>
    </citation>
    <scope>NUCLEOTIDE SEQUENCE</scope>
</reference>
<keyword evidence="3" id="KW-1185">Reference proteome</keyword>
<proteinExistence type="predicted"/>
<name>A0A7N9D4X3_MACFA</name>
<dbReference type="Ensembl" id="ENSMFAT00000088856.1">
    <property type="protein sequence ID" value="ENSMFAP00000057383.1"/>
    <property type="gene ID" value="ENSMFAG00000060534.1"/>
</dbReference>
<dbReference type="GeneTree" id="ENSGT00980000202068"/>
<feature type="region of interest" description="Disordered" evidence="1">
    <location>
        <begin position="14"/>
        <end position="34"/>
    </location>
</feature>
<reference evidence="2" key="2">
    <citation type="submission" date="2025-08" db="UniProtKB">
        <authorList>
            <consortium name="Ensembl"/>
        </authorList>
    </citation>
    <scope>IDENTIFICATION</scope>
</reference>